<dbReference type="AlphaFoldDB" id="A0A1M6DC70"/>
<accession>A0A1M6DC70</accession>
<protein>
    <submittedName>
        <fullName evidence="2">Membrane protein YqaA, SNARE-associated domain</fullName>
    </submittedName>
</protein>
<evidence type="ECO:0000313" key="3">
    <source>
        <dbReference type="Proteomes" id="UP000184171"/>
    </source>
</evidence>
<feature type="transmembrane region" description="Helical" evidence="1">
    <location>
        <begin position="57"/>
        <end position="80"/>
    </location>
</feature>
<dbReference type="RefSeq" id="WP_072905470.1">
    <property type="nucleotide sequence ID" value="NZ_FQZT01000002.1"/>
</dbReference>
<dbReference type="Proteomes" id="UP000184171">
    <property type="component" value="Unassembled WGS sequence"/>
</dbReference>
<dbReference type="EMBL" id="FQZT01000002">
    <property type="protein sequence ID" value="SHI70671.1"/>
    <property type="molecule type" value="Genomic_DNA"/>
</dbReference>
<dbReference type="InterPro" id="IPR051311">
    <property type="entry name" value="DedA_domain"/>
</dbReference>
<keyword evidence="1" id="KW-0472">Membrane</keyword>
<evidence type="ECO:0000313" key="2">
    <source>
        <dbReference type="EMBL" id="SHI70671.1"/>
    </source>
</evidence>
<evidence type="ECO:0000256" key="1">
    <source>
        <dbReference type="SAM" id="Phobius"/>
    </source>
</evidence>
<feature type="transmembrane region" description="Helical" evidence="1">
    <location>
        <begin position="140"/>
        <end position="163"/>
    </location>
</feature>
<dbReference type="PANTHER" id="PTHR42709:SF11">
    <property type="entry name" value="DEDA FAMILY PROTEIN"/>
    <property type="match status" value="1"/>
</dbReference>
<organism evidence="2 3">
    <name type="scientific">Malonomonas rubra DSM 5091</name>
    <dbReference type="NCBI Taxonomy" id="1122189"/>
    <lineage>
        <taxon>Bacteria</taxon>
        <taxon>Pseudomonadati</taxon>
        <taxon>Thermodesulfobacteriota</taxon>
        <taxon>Desulfuromonadia</taxon>
        <taxon>Desulfuromonadales</taxon>
        <taxon>Geopsychrobacteraceae</taxon>
        <taxon>Malonomonas</taxon>
    </lineage>
</organism>
<feature type="transmembrane region" description="Helical" evidence="1">
    <location>
        <begin position="20"/>
        <end position="50"/>
    </location>
</feature>
<dbReference type="STRING" id="1122189.SAMN02745165_00618"/>
<reference evidence="2 3" key="1">
    <citation type="submission" date="2016-11" db="EMBL/GenBank/DDBJ databases">
        <authorList>
            <person name="Jaros S."/>
            <person name="Januszkiewicz K."/>
            <person name="Wedrychowicz H."/>
        </authorList>
    </citation>
    <scope>NUCLEOTIDE SEQUENCE [LARGE SCALE GENOMIC DNA]</scope>
    <source>
        <strain evidence="2 3">DSM 5091</strain>
    </source>
</reference>
<keyword evidence="1" id="KW-0812">Transmembrane</keyword>
<sequence length="197" mass="22133">MKVVRRLYDWVLSWADTPYGVPALFLLAFAEASFFPIPPDVLLIALCLAIPTRSYRFALVATIGSATGGMLGYLIGWGAWDSLSPYFYQYVPGFTEAGFAQVKGLFDQYDFWTIFAAGFTPIPYKIFTISAGAFQINLPVFALASVVSRGLRFFLIAALFYYLGRPARDFIEKYFNLLTILFLVLLVAVLVLIKYLH</sequence>
<proteinExistence type="predicted"/>
<dbReference type="OrthoDB" id="9810270at2"/>
<dbReference type="GO" id="GO:0005886">
    <property type="term" value="C:plasma membrane"/>
    <property type="evidence" value="ECO:0007669"/>
    <property type="project" value="TreeGrafter"/>
</dbReference>
<dbReference type="PANTHER" id="PTHR42709">
    <property type="entry name" value="ALKALINE PHOSPHATASE LIKE PROTEIN"/>
    <property type="match status" value="1"/>
</dbReference>
<keyword evidence="1" id="KW-1133">Transmembrane helix</keyword>
<name>A0A1M6DC70_MALRU</name>
<keyword evidence="3" id="KW-1185">Reference proteome</keyword>
<gene>
    <name evidence="2" type="ORF">SAMN02745165_00618</name>
</gene>
<feature type="transmembrane region" description="Helical" evidence="1">
    <location>
        <begin position="175"/>
        <end position="196"/>
    </location>
</feature>